<evidence type="ECO:0000256" key="8">
    <source>
        <dbReference type="ARBA" id="ARBA00048169"/>
    </source>
</evidence>
<dbReference type="Pfam" id="PF03900">
    <property type="entry name" value="Porphobil_deamC"/>
    <property type="match status" value="1"/>
</dbReference>
<comment type="cofactor">
    <cofactor evidence="1">
        <name>dipyrromethane</name>
        <dbReference type="ChEBI" id="CHEBI:60342"/>
    </cofactor>
</comment>
<feature type="domain" description="Porphobilinogen deaminase C-terminal" evidence="11">
    <location>
        <begin position="258"/>
        <end position="327"/>
    </location>
</feature>
<comment type="caution">
    <text evidence="12">The sequence shown here is derived from an EMBL/GenBank/DDBJ whole genome shotgun (WGS) entry which is preliminary data.</text>
</comment>
<feature type="domain" description="Porphobilinogen deaminase N-terminal" evidence="10">
    <location>
        <begin position="25"/>
        <end position="244"/>
    </location>
</feature>
<evidence type="ECO:0000256" key="5">
    <source>
        <dbReference type="ARBA" id="ARBA00012655"/>
    </source>
</evidence>
<dbReference type="Pfam" id="PF01379">
    <property type="entry name" value="Porphobil_deam"/>
    <property type="match status" value="1"/>
</dbReference>
<evidence type="ECO:0000256" key="9">
    <source>
        <dbReference type="NCBIfam" id="TIGR00212"/>
    </source>
</evidence>
<dbReference type="Gene3D" id="3.40.190.10">
    <property type="entry name" value="Periplasmic binding protein-like II"/>
    <property type="match status" value="2"/>
</dbReference>
<evidence type="ECO:0000256" key="6">
    <source>
        <dbReference type="ARBA" id="ARBA00022679"/>
    </source>
</evidence>
<dbReference type="SUPFAM" id="SSF54782">
    <property type="entry name" value="Porphobilinogen deaminase (hydroxymethylbilane synthase), C-terminal domain"/>
    <property type="match status" value="1"/>
</dbReference>
<accession>A0A941EJ36</accession>
<evidence type="ECO:0000313" key="13">
    <source>
        <dbReference type="Proteomes" id="UP000675781"/>
    </source>
</evidence>
<organism evidence="12 13">
    <name type="scientific">Actinospica durhamensis</name>
    <dbReference type="NCBI Taxonomy" id="1508375"/>
    <lineage>
        <taxon>Bacteria</taxon>
        <taxon>Bacillati</taxon>
        <taxon>Actinomycetota</taxon>
        <taxon>Actinomycetes</taxon>
        <taxon>Catenulisporales</taxon>
        <taxon>Actinospicaceae</taxon>
        <taxon>Actinospica</taxon>
    </lineage>
</organism>
<reference evidence="12" key="1">
    <citation type="submission" date="2021-04" db="EMBL/GenBank/DDBJ databases">
        <title>Genome based classification of Actinospica acidithermotolerans sp. nov., an actinobacterium isolated from an Indonesian hot spring.</title>
        <authorList>
            <person name="Kusuma A.B."/>
            <person name="Putra K.E."/>
            <person name="Nafisah S."/>
            <person name="Loh J."/>
            <person name="Nouioui I."/>
            <person name="Goodfellow M."/>
        </authorList>
    </citation>
    <scope>NUCLEOTIDE SEQUENCE</scope>
    <source>
        <strain evidence="12">CSCA 57</strain>
    </source>
</reference>
<name>A0A941EJ36_9ACTN</name>
<dbReference type="InterPro" id="IPR000860">
    <property type="entry name" value="HemC"/>
</dbReference>
<evidence type="ECO:0000313" key="12">
    <source>
        <dbReference type="EMBL" id="MBR7832472.1"/>
    </source>
</evidence>
<evidence type="ECO:0000256" key="2">
    <source>
        <dbReference type="ARBA" id="ARBA00002869"/>
    </source>
</evidence>
<gene>
    <name evidence="12" type="primary">hemC</name>
    <name evidence="12" type="ORF">KDL01_04340</name>
</gene>
<dbReference type="GO" id="GO:0005737">
    <property type="term" value="C:cytoplasm"/>
    <property type="evidence" value="ECO:0007669"/>
    <property type="project" value="UniProtKB-UniRule"/>
</dbReference>
<sequence length="340" mass="36594">MPTTDTTTTDALAQVVAQRFTDTPLRVGTRTSPMALWQAGHVADLLAKRVPGLRTELVGIETTADNWPGDLAELGGKGLFTKEIDRGLMAGQVDVAVHCMKDVPGDVPLPPGTAFGAYLTRDDVHDVALFPAASPIRRLEDLPQGAKVATSSVRRRAQLHQYRPDLRIERIRGNVNSRLRKLDEGTDGFEAMILARAGLGRIGEAGQRPYQLLPMEHQGKKVAVLPAVGSGVIGLQARTADAPVMALLDELSDPDTAACVTAERVMLHMLLGHCNSPIAGHCVRTPDGREFHLRGMVFNRDGSRFVHAAAWHKDPATAGSLVAADLLRQGARDLINATKN</sequence>
<comment type="similarity">
    <text evidence="3">Belongs to the HMBS family.</text>
</comment>
<comment type="function">
    <text evidence="2">Tetrapolymerization of the monopyrrole PBG into the hydroxymethylbilane pre-uroporphyrinogen in several discrete steps.</text>
</comment>
<dbReference type="InterPro" id="IPR036803">
    <property type="entry name" value="Porphobilinogen_deaminase_C_sf"/>
</dbReference>
<comment type="subunit">
    <text evidence="4">Monomer.</text>
</comment>
<dbReference type="Gene3D" id="3.30.160.40">
    <property type="entry name" value="Porphobilinogen deaminase, C-terminal domain"/>
    <property type="match status" value="1"/>
</dbReference>
<dbReference type="NCBIfam" id="TIGR00212">
    <property type="entry name" value="hemC"/>
    <property type="match status" value="1"/>
</dbReference>
<evidence type="ECO:0000259" key="10">
    <source>
        <dbReference type="Pfam" id="PF01379"/>
    </source>
</evidence>
<dbReference type="GO" id="GO:0006783">
    <property type="term" value="P:heme biosynthetic process"/>
    <property type="evidence" value="ECO:0007669"/>
    <property type="project" value="TreeGrafter"/>
</dbReference>
<dbReference type="SUPFAM" id="SSF53850">
    <property type="entry name" value="Periplasmic binding protein-like II"/>
    <property type="match status" value="1"/>
</dbReference>
<dbReference type="GO" id="GO:0004418">
    <property type="term" value="F:hydroxymethylbilane synthase activity"/>
    <property type="evidence" value="ECO:0007669"/>
    <property type="project" value="UniProtKB-UniRule"/>
</dbReference>
<dbReference type="EMBL" id="JAGSOG010000011">
    <property type="protein sequence ID" value="MBR7832472.1"/>
    <property type="molecule type" value="Genomic_DNA"/>
</dbReference>
<evidence type="ECO:0000256" key="1">
    <source>
        <dbReference type="ARBA" id="ARBA00001916"/>
    </source>
</evidence>
<dbReference type="PANTHER" id="PTHR11557">
    <property type="entry name" value="PORPHOBILINOGEN DEAMINASE"/>
    <property type="match status" value="1"/>
</dbReference>
<dbReference type="InterPro" id="IPR022418">
    <property type="entry name" value="Porphobilinogen_deaminase_C"/>
</dbReference>
<evidence type="ECO:0000256" key="3">
    <source>
        <dbReference type="ARBA" id="ARBA00005638"/>
    </source>
</evidence>
<dbReference type="PROSITE" id="PS00533">
    <property type="entry name" value="PORPHOBILINOGEN_DEAM"/>
    <property type="match status" value="1"/>
</dbReference>
<dbReference type="PANTHER" id="PTHR11557:SF0">
    <property type="entry name" value="PORPHOBILINOGEN DEAMINASE"/>
    <property type="match status" value="1"/>
</dbReference>
<dbReference type="FunFam" id="3.40.190.10:FF:000005">
    <property type="entry name" value="Porphobilinogen deaminase"/>
    <property type="match status" value="1"/>
</dbReference>
<keyword evidence="7" id="KW-0627">Porphyrin biosynthesis</keyword>
<evidence type="ECO:0000259" key="11">
    <source>
        <dbReference type="Pfam" id="PF03900"/>
    </source>
</evidence>
<evidence type="ECO:0000256" key="4">
    <source>
        <dbReference type="ARBA" id="ARBA00011245"/>
    </source>
</evidence>
<evidence type="ECO:0000256" key="7">
    <source>
        <dbReference type="ARBA" id="ARBA00023244"/>
    </source>
</evidence>
<dbReference type="PIRSF" id="PIRSF001438">
    <property type="entry name" value="4pyrrol_synth_OHMeBilane_synth"/>
    <property type="match status" value="1"/>
</dbReference>
<dbReference type="EC" id="2.5.1.61" evidence="5 9"/>
<dbReference type="InterPro" id="IPR022417">
    <property type="entry name" value="Porphobilin_deaminase_N"/>
</dbReference>
<dbReference type="PRINTS" id="PR00151">
    <property type="entry name" value="PORPHBDMNASE"/>
</dbReference>
<dbReference type="Proteomes" id="UP000675781">
    <property type="component" value="Unassembled WGS sequence"/>
</dbReference>
<dbReference type="InterPro" id="IPR022419">
    <property type="entry name" value="Porphobilin_deaminase_cofac_BS"/>
</dbReference>
<dbReference type="RefSeq" id="WP_212526997.1">
    <property type="nucleotide sequence ID" value="NZ_JAGSOG010000011.1"/>
</dbReference>
<keyword evidence="6 12" id="KW-0808">Transferase</keyword>
<keyword evidence="13" id="KW-1185">Reference proteome</keyword>
<dbReference type="AlphaFoldDB" id="A0A941EJ36"/>
<proteinExistence type="inferred from homology"/>
<comment type="catalytic activity">
    <reaction evidence="8">
        <text>4 porphobilinogen + H2O = hydroxymethylbilane + 4 NH4(+)</text>
        <dbReference type="Rhea" id="RHEA:13185"/>
        <dbReference type="ChEBI" id="CHEBI:15377"/>
        <dbReference type="ChEBI" id="CHEBI:28938"/>
        <dbReference type="ChEBI" id="CHEBI:57845"/>
        <dbReference type="ChEBI" id="CHEBI:58126"/>
        <dbReference type="EC" id="2.5.1.61"/>
    </reaction>
</comment>
<protein>
    <recommendedName>
        <fullName evidence="5 9">Hydroxymethylbilane synthase</fullName>
        <ecNumber evidence="5 9">2.5.1.61</ecNumber>
    </recommendedName>
</protein>